<sequence length="150" mass="16859">MPDYEEFFRQYARAYERSLGESVDVAAIRAFFAEGFISVSVGGRVAAGANDETFEEALIRGYGFYKAIGTRSMKVDRVETEALCENHDRVRVYYSAGYRKRNGAEVSIPFDVLYLLQRRSGSPKIFGFIVGDEMAIYKQHGLVDETGQPA</sequence>
<dbReference type="Proteomes" id="UP000469385">
    <property type="component" value="Unassembled WGS sequence"/>
</dbReference>
<dbReference type="RefSeq" id="WP_198349349.1">
    <property type="nucleotide sequence ID" value="NZ_WSEL01000009.1"/>
</dbReference>
<accession>A0A6N8J013</accession>
<reference evidence="1 2" key="1">
    <citation type="submission" date="2019-12" db="EMBL/GenBank/DDBJ databases">
        <authorList>
            <person name="Huq M.A."/>
        </authorList>
    </citation>
    <scope>NUCLEOTIDE SEQUENCE [LARGE SCALE GENOMIC DNA]</scope>
    <source>
        <strain evidence="1 2">MAH-25</strain>
    </source>
</reference>
<evidence type="ECO:0008006" key="3">
    <source>
        <dbReference type="Google" id="ProtNLM"/>
    </source>
</evidence>
<organism evidence="1 2">
    <name type="scientific">Ramlibacter pinisoli</name>
    <dbReference type="NCBI Taxonomy" id="2682844"/>
    <lineage>
        <taxon>Bacteria</taxon>
        <taxon>Pseudomonadati</taxon>
        <taxon>Pseudomonadota</taxon>
        <taxon>Betaproteobacteria</taxon>
        <taxon>Burkholderiales</taxon>
        <taxon>Comamonadaceae</taxon>
        <taxon>Ramlibacter</taxon>
    </lineage>
</organism>
<evidence type="ECO:0000313" key="2">
    <source>
        <dbReference type="Proteomes" id="UP000469385"/>
    </source>
</evidence>
<evidence type="ECO:0000313" key="1">
    <source>
        <dbReference type="EMBL" id="MVQ31610.1"/>
    </source>
</evidence>
<dbReference type="AlphaFoldDB" id="A0A6N8J013"/>
<dbReference type="EMBL" id="WSEL01000009">
    <property type="protein sequence ID" value="MVQ31610.1"/>
    <property type="molecule type" value="Genomic_DNA"/>
</dbReference>
<protein>
    <recommendedName>
        <fullName evidence="3">Nuclear transport factor 2 family protein</fullName>
    </recommendedName>
</protein>
<gene>
    <name evidence="1" type="ORF">GON04_19285</name>
</gene>
<name>A0A6N8J013_9BURK</name>
<proteinExistence type="predicted"/>
<keyword evidence="2" id="KW-1185">Reference proteome</keyword>
<comment type="caution">
    <text evidence="1">The sequence shown here is derived from an EMBL/GenBank/DDBJ whole genome shotgun (WGS) entry which is preliminary data.</text>
</comment>